<feature type="compositionally biased region" description="Pro residues" evidence="1">
    <location>
        <begin position="91"/>
        <end position="105"/>
    </location>
</feature>
<feature type="region of interest" description="Disordered" evidence="1">
    <location>
        <begin position="83"/>
        <end position="135"/>
    </location>
</feature>
<organism evidence="2 3">
    <name type="scientific">Emiliania huxleyi (strain CCMP1516)</name>
    <dbReference type="NCBI Taxonomy" id="280463"/>
    <lineage>
        <taxon>Eukaryota</taxon>
        <taxon>Haptista</taxon>
        <taxon>Haptophyta</taxon>
        <taxon>Prymnesiophyceae</taxon>
        <taxon>Isochrysidales</taxon>
        <taxon>Noelaerhabdaceae</taxon>
        <taxon>Emiliania</taxon>
    </lineage>
</organism>
<keyword evidence="3" id="KW-1185">Reference proteome</keyword>
<evidence type="ECO:0008006" key="4">
    <source>
        <dbReference type="Google" id="ProtNLM"/>
    </source>
</evidence>
<reference evidence="2" key="2">
    <citation type="submission" date="2024-10" db="UniProtKB">
        <authorList>
            <consortium name="EnsemblProtists"/>
        </authorList>
    </citation>
    <scope>IDENTIFICATION</scope>
</reference>
<evidence type="ECO:0000313" key="3">
    <source>
        <dbReference type="Proteomes" id="UP000013827"/>
    </source>
</evidence>
<feature type="compositionally biased region" description="Basic and acidic residues" evidence="1">
    <location>
        <begin position="15"/>
        <end position="28"/>
    </location>
</feature>
<reference evidence="3" key="1">
    <citation type="journal article" date="2013" name="Nature">
        <title>Pan genome of the phytoplankton Emiliania underpins its global distribution.</title>
        <authorList>
            <person name="Read B.A."/>
            <person name="Kegel J."/>
            <person name="Klute M.J."/>
            <person name="Kuo A."/>
            <person name="Lefebvre S.C."/>
            <person name="Maumus F."/>
            <person name="Mayer C."/>
            <person name="Miller J."/>
            <person name="Monier A."/>
            <person name="Salamov A."/>
            <person name="Young J."/>
            <person name="Aguilar M."/>
            <person name="Claverie J.M."/>
            <person name="Frickenhaus S."/>
            <person name="Gonzalez K."/>
            <person name="Herman E.K."/>
            <person name="Lin Y.C."/>
            <person name="Napier J."/>
            <person name="Ogata H."/>
            <person name="Sarno A.F."/>
            <person name="Shmutz J."/>
            <person name="Schroeder D."/>
            <person name="de Vargas C."/>
            <person name="Verret F."/>
            <person name="von Dassow P."/>
            <person name="Valentin K."/>
            <person name="Van de Peer Y."/>
            <person name="Wheeler G."/>
            <person name="Dacks J.B."/>
            <person name="Delwiche C.F."/>
            <person name="Dyhrman S.T."/>
            <person name="Glockner G."/>
            <person name="John U."/>
            <person name="Richards T."/>
            <person name="Worden A.Z."/>
            <person name="Zhang X."/>
            <person name="Grigoriev I.V."/>
            <person name="Allen A.E."/>
            <person name="Bidle K."/>
            <person name="Borodovsky M."/>
            <person name="Bowler C."/>
            <person name="Brownlee C."/>
            <person name="Cock J.M."/>
            <person name="Elias M."/>
            <person name="Gladyshev V.N."/>
            <person name="Groth M."/>
            <person name="Guda C."/>
            <person name="Hadaegh A."/>
            <person name="Iglesias-Rodriguez M.D."/>
            <person name="Jenkins J."/>
            <person name="Jones B.M."/>
            <person name="Lawson T."/>
            <person name="Leese F."/>
            <person name="Lindquist E."/>
            <person name="Lobanov A."/>
            <person name="Lomsadze A."/>
            <person name="Malik S.B."/>
            <person name="Marsh M.E."/>
            <person name="Mackinder L."/>
            <person name="Mock T."/>
            <person name="Mueller-Roeber B."/>
            <person name="Pagarete A."/>
            <person name="Parker M."/>
            <person name="Probert I."/>
            <person name="Quesneville H."/>
            <person name="Raines C."/>
            <person name="Rensing S.A."/>
            <person name="Riano-Pachon D.M."/>
            <person name="Richier S."/>
            <person name="Rokitta S."/>
            <person name="Shiraiwa Y."/>
            <person name="Soanes D.M."/>
            <person name="van der Giezen M."/>
            <person name="Wahlund T.M."/>
            <person name="Williams B."/>
            <person name="Wilson W."/>
            <person name="Wolfe G."/>
            <person name="Wurch L.L."/>
        </authorList>
    </citation>
    <scope>NUCLEOTIDE SEQUENCE</scope>
</reference>
<dbReference type="CDD" id="cd14275">
    <property type="entry name" value="UBA_EF-Ts"/>
    <property type="match status" value="1"/>
</dbReference>
<feature type="region of interest" description="Disordered" evidence="1">
    <location>
        <begin position="212"/>
        <end position="240"/>
    </location>
</feature>
<evidence type="ECO:0000256" key="1">
    <source>
        <dbReference type="SAM" id="MobiDB-lite"/>
    </source>
</evidence>
<evidence type="ECO:0000313" key="2">
    <source>
        <dbReference type="EnsemblProtists" id="EOD25445"/>
    </source>
</evidence>
<dbReference type="InterPro" id="IPR009060">
    <property type="entry name" value="UBA-like_sf"/>
</dbReference>
<dbReference type="AlphaFoldDB" id="A0A0D3JPL0"/>
<dbReference type="RefSeq" id="XP_005777874.1">
    <property type="nucleotide sequence ID" value="XM_005777817.1"/>
</dbReference>
<dbReference type="KEGG" id="ehx:EMIHUDRAFT_237655"/>
<accession>A0A0D3JPL0</accession>
<protein>
    <recommendedName>
        <fullName evidence="4">UBA domain-containing protein</fullName>
    </recommendedName>
</protein>
<dbReference type="Gene3D" id="1.10.8.10">
    <property type="entry name" value="DNA helicase RuvA subunit, C-terminal domain"/>
    <property type="match status" value="1"/>
</dbReference>
<dbReference type="HOGENOM" id="CLU_1158185_0_0_1"/>
<dbReference type="GeneID" id="17270991"/>
<feature type="region of interest" description="Disordered" evidence="1">
    <location>
        <begin position="1"/>
        <end position="45"/>
    </location>
</feature>
<dbReference type="SUPFAM" id="SSF46934">
    <property type="entry name" value="UBA-like"/>
    <property type="match status" value="1"/>
</dbReference>
<sequence length="240" mass="25436">MAAVGAVQRAPTKYETNRESSQKRKTDHGAVALSPASTHRKMRVPFDKVKSLRDRTGQPLQRCKEALASTGCDLDAAERWLQGGEAIPAPAARPTPAALPTPALQPEPVESARPNGFTPPSSERNSVDDGVLDGFMSFATPPSGFGAGGSSPFAGMLAAPAPAPASDGMGGHREAPAGPYYTVTFRSGGVRDVDELEEPTPEAMARAMEQMRRELESMQARSPEATHEIAVRHEIAPRSP</sequence>
<proteinExistence type="predicted"/>
<dbReference type="Proteomes" id="UP000013827">
    <property type="component" value="Unassembled WGS sequence"/>
</dbReference>
<dbReference type="PaxDb" id="2903-EOD25445"/>
<name>A0A0D3JPL0_EMIH1</name>
<feature type="compositionally biased region" description="Basic and acidic residues" evidence="1">
    <location>
        <begin position="224"/>
        <end position="240"/>
    </location>
</feature>
<dbReference type="EnsemblProtists" id="EOD25445">
    <property type="protein sequence ID" value="EOD25445"/>
    <property type="gene ID" value="EMIHUDRAFT_237655"/>
</dbReference>